<feature type="region of interest" description="Disordered" evidence="10">
    <location>
        <begin position="53"/>
        <end position="122"/>
    </location>
</feature>
<dbReference type="HAMAP" id="MF_00236">
    <property type="entry name" value="TatA_E"/>
    <property type="match status" value="1"/>
</dbReference>
<dbReference type="Pfam" id="PF02416">
    <property type="entry name" value="TatA_B_E"/>
    <property type="match status" value="1"/>
</dbReference>
<keyword evidence="3 9" id="KW-0812">Transmembrane</keyword>
<comment type="subunit">
    <text evidence="9">Forms a complex with TatC.</text>
</comment>
<dbReference type="GO" id="GO:0006886">
    <property type="term" value="P:intracellular protein transport"/>
    <property type="evidence" value="ECO:0007669"/>
    <property type="project" value="UniProtKB-ARBA"/>
</dbReference>
<keyword evidence="2 9" id="KW-0813">Transport</keyword>
<keyword evidence="4 9" id="KW-0653">Protein transport</keyword>
<evidence type="ECO:0000256" key="8">
    <source>
        <dbReference type="ARBA" id="ARBA00025340"/>
    </source>
</evidence>
<comment type="function">
    <text evidence="8">Part of the twin-arginine translocation (Tat) system that transports large folded proteins containing a characteristic twin-arginine motif in their signal peptide across the thylakoid membrane. Involved in delta pH-dependent protein transport required for chloroplast development, especially thylakoid membrane formation. TATC and TATB mediate precursor recognition, whereas TATA facilitates translocation.</text>
</comment>
<feature type="transmembrane region" description="Helical" evidence="9">
    <location>
        <begin position="6"/>
        <end position="25"/>
    </location>
</feature>
<comment type="function">
    <text evidence="9">Part of the twin-arginine translocation (Tat) system that transports large folded proteins containing a characteristic twin-arginine motif in their signal peptide across membranes. TatA could form the protein-conducting channel of the Tat system.</text>
</comment>
<dbReference type="GO" id="GO:0043953">
    <property type="term" value="P:protein transport by the Tat complex"/>
    <property type="evidence" value="ECO:0007669"/>
    <property type="project" value="UniProtKB-UniRule"/>
</dbReference>
<evidence type="ECO:0000256" key="4">
    <source>
        <dbReference type="ARBA" id="ARBA00022927"/>
    </source>
</evidence>
<dbReference type="GO" id="GO:0033281">
    <property type="term" value="C:TAT protein transport complex"/>
    <property type="evidence" value="ECO:0007669"/>
    <property type="project" value="UniProtKB-UniRule"/>
</dbReference>
<reference evidence="11 12" key="1">
    <citation type="submission" date="2016-10" db="EMBL/GenBank/DDBJ databases">
        <authorList>
            <person name="de Groot N.N."/>
        </authorList>
    </citation>
    <scope>NUCLEOTIDE SEQUENCE [LARGE SCALE GENOMIC DNA]</scope>
    <source>
        <strain evidence="11 12">S137</strain>
    </source>
</reference>
<comment type="similarity">
    <text evidence="9">Belongs to the TatA/E family.</text>
</comment>
<dbReference type="Gene3D" id="1.20.5.3310">
    <property type="match status" value="1"/>
</dbReference>
<sequence length="122" mass="12831">MFGIGVPELILILVVGLIVFGPGKLPEVARSLGKGIREFKKATSVFSQALNAPLETPVQQQSTQPAQPQPAQPVQQQAAAQQPAAAQPEAAPASQPVQPAYAAPTQESVRQQLAEQTKKTEA</sequence>
<evidence type="ECO:0000313" key="12">
    <source>
        <dbReference type="Proteomes" id="UP000182412"/>
    </source>
</evidence>
<keyword evidence="6 9" id="KW-0811">Translocation</keyword>
<protein>
    <recommendedName>
        <fullName evidence="9">Sec-independent protein translocase protein TatA</fullName>
    </recommendedName>
</protein>
<keyword evidence="7 9" id="KW-0472">Membrane</keyword>
<evidence type="ECO:0000256" key="2">
    <source>
        <dbReference type="ARBA" id="ARBA00022448"/>
    </source>
</evidence>
<dbReference type="GO" id="GO:0008320">
    <property type="term" value="F:protein transmembrane transporter activity"/>
    <property type="evidence" value="ECO:0007669"/>
    <property type="project" value="UniProtKB-UniRule"/>
</dbReference>
<name>A0A1H0MBY4_SELRU</name>
<gene>
    <name evidence="9" type="primary">tatA</name>
    <name evidence="11" type="ORF">SAMN05216366_101106</name>
</gene>
<dbReference type="PANTHER" id="PTHR33162:SF1">
    <property type="entry name" value="SEC-INDEPENDENT PROTEIN TRANSLOCASE PROTEIN TATA, CHLOROPLASTIC"/>
    <property type="match status" value="1"/>
</dbReference>
<evidence type="ECO:0000313" key="11">
    <source>
        <dbReference type="EMBL" id="SDO77953.1"/>
    </source>
</evidence>
<evidence type="ECO:0000256" key="10">
    <source>
        <dbReference type="SAM" id="MobiDB-lite"/>
    </source>
</evidence>
<dbReference type="NCBIfam" id="TIGR01411">
    <property type="entry name" value="tatAE"/>
    <property type="match status" value="1"/>
</dbReference>
<feature type="compositionally biased region" description="Low complexity" evidence="10">
    <location>
        <begin position="57"/>
        <end position="66"/>
    </location>
</feature>
<dbReference type="AlphaFoldDB" id="A0A1H0MBY4"/>
<evidence type="ECO:0000256" key="7">
    <source>
        <dbReference type="ARBA" id="ARBA00023136"/>
    </source>
</evidence>
<evidence type="ECO:0000256" key="3">
    <source>
        <dbReference type="ARBA" id="ARBA00022692"/>
    </source>
</evidence>
<keyword evidence="5 9" id="KW-1133">Transmembrane helix</keyword>
<dbReference type="PRINTS" id="PR01506">
    <property type="entry name" value="TATBPROTEIN"/>
</dbReference>
<dbReference type="RefSeq" id="WP_074570683.1">
    <property type="nucleotide sequence ID" value="NZ_FNJQ01000001.1"/>
</dbReference>
<feature type="compositionally biased region" description="Polar residues" evidence="10">
    <location>
        <begin position="105"/>
        <end position="115"/>
    </location>
</feature>
<evidence type="ECO:0000256" key="9">
    <source>
        <dbReference type="HAMAP-Rule" id="MF_00236"/>
    </source>
</evidence>
<dbReference type="PANTHER" id="PTHR33162">
    <property type="entry name" value="SEC-INDEPENDENT PROTEIN TRANSLOCASE PROTEIN TATA, CHLOROPLASTIC"/>
    <property type="match status" value="1"/>
</dbReference>
<dbReference type="EMBL" id="FNJQ01000001">
    <property type="protein sequence ID" value="SDO77953.1"/>
    <property type="molecule type" value="Genomic_DNA"/>
</dbReference>
<dbReference type="InterPro" id="IPR006312">
    <property type="entry name" value="TatA/E"/>
</dbReference>
<accession>A0A1H0MBY4</accession>
<dbReference type="OrthoDB" id="9800908at2"/>
<comment type="subcellular location">
    <subcellularLocation>
        <location evidence="9">Cell membrane</location>
        <topology evidence="9">Single-pass membrane protein</topology>
    </subcellularLocation>
    <subcellularLocation>
        <location evidence="1">Membrane</location>
        <topology evidence="1">Single-pass membrane protein</topology>
    </subcellularLocation>
</comment>
<keyword evidence="9" id="KW-1003">Cell membrane</keyword>
<proteinExistence type="inferred from homology"/>
<dbReference type="NCBIfam" id="NF011430">
    <property type="entry name" value="PRK14861.1"/>
    <property type="match status" value="1"/>
</dbReference>
<dbReference type="Proteomes" id="UP000182412">
    <property type="component" value="Unassembled WGS sequence"/>
</dbReference>
<organism evidence="11 12">
    <name type="scientific">Selenomonas ruminantium</name>
    <dbReference type="NCBI Taxonomy" id="971"/>
    <lineage>
        <taxon>Bacteria</taxon>
        <taxon>Bacillati</taxon>
        <taxon>Bacillota</taxon>
        <taxon>Negativicutes</taxon>
        <taxon>Selenomonadales</taxon>
        <taxon>Selenomonadaceae</taxon>
        <taxon>Selenomonas</taxon>
    </lineage>
</organism>
<evidence type="ECO:0000256" key="6">
    <source>
        <dbReference type="ARBA" id="ARBA00023010"/>
    </source>
</evidence>
<feature type="compositionally biased region" description="Low complexity" evidence="10">
    <location>
        <begin position="72"/>
        <end position="104"/>
    </location>
</feature>
<evidence type="ECO:0000256" key="1">
    <source>
        <dbReference type="ARBA" id="ARBA00004167"/>
    </source>
</evidence>
<dbReference type="InterPro" id="IPR003369">
    <property type="entry name" value="TatA/B/E"/>
</dbReference>
<evidence type="ECO:0000256" key="5">
    <source>
        <dbReference type="ARBA" id="ARBA00022989"/>
    </source>
</evidence>